<dbReference type="AlphaFoldDB" id="A0A8J4B5R0"/>
<dbReference type="Proteomes" id="UP000747399">
    <property type="component" value="Unassembled WGS sequence"/>
</dbReference>
<dbReference type="InterPro" id="IPR021109">
    <property type="entry name" value="Peptidase_aspartic_dom_sf"/>
</dbReference>
<accession>A0A8J4B5R0</accession>
<proteinExistence type="predicted"/>
<sequence>WYESPAPHPDGSAVCSEPVLGTLLPSAETALTGTRVPVVQVDLGGRSLNALVDTGASEDFISLAEVNALGLSPQLSEWSQVTLTDGGKHPILGRVTLSLGVGPLCAYHDPTLCIARAHRRCNIYTGVLNITSVWG</sequence>
<dbReference type="CDD" id="cd00303">
    <property type="entry name" value="retropepsin_like"/>
    <property type="match status" value="1"/>
</dbReference>
<name>A0A8J4B5R0_9CHLO</name>
<evidence type="ECO:0000313" key="1">
    <source>
        <dbReference type="EMBL" id="GIL54538.1"/>
    </source>
</evidence>
<evidence type="ECO:0000313" key="2">
    <source>
        <dbReference type="Proteomes" id="UP000747399"/>
    </source>
</evidence>
<comment type="caution">
    <text evidence="1">The sequence shown here is derived from an EMBL/GenBank/DDBJ whole genome shotgun (WGS) entry which is preliminary data.</text>
</comment>
<dbReference type="Pfam" id="PF13650">
    <property type="entry name" value="Asp_protease_2"/>
    <property type="match status" value="1"/>
</dbReference>
<feature type="non-terminal residue" evidence="1">
    <location>
        <position position="1"/>
    </location>
</feature>
<dbReference type="Gene3D" id="2.40.70.10">
    <property type="entry name" value="Acid Proteases"/>
    <property type="match status" value="1"/>
</dbReference>
<protein>
    <recommendedName>
        <fullName evidence="3">Peptidase A2 domain-containing protein</fullName>
    </recommendedName>
</protein>
<organism evidence="1 2">
    <name type="scientific">Volvox africanus</name>
    <dbReference type="NCBI Taxonomy" id="51714"/>
    <lineage>
        <taxon>Eukaryota</taxon>
        <taxon>Viridiplantae</taxon>
        <taxon>Chlorophyta</taxon>
        <taxon>core chlorophytes</taxon>
        <taxon>Chlorophyceae</taxon>
        <taxon>CS clade</taxon>
        <taxon>Chlamydomonadales</taxon>
        <taxon>Volvocaceae</taxon>
        <taxon>Volvox</taxon>
    </lineage>
</organism>
<dbReference type="SUPFAM" id="SSF50630">
    <property type="entry name" value="Acid proteases"/>
    <property type="match status" value="1"/>
</dbReference>
<gene>
    <name evidence="1" type="ORF">Vafri_10018</name>
</gene>
<keyword evidence="2" id="KW-1185">Reference proteome</keyword>
<evidence type="ECO:0008006" key="3">
    <source>
        <dbReference type="Google" id="ProtNLM"/>
    </source>
</evidence>
<dbReference type="EMBL" id="BNCO01000018">
    <property type="protein sequence ID" value="GIL54538.1"/>
    <property type="molecule type" value="Genomic_DNA"/>
</dbReference>
<reference evidence="1" key="1">
    <citation type="journal article" date="2021" name="Proc. Natl. Acad. Sci. U.S.A.">
        <title>Three genomes in the algal genus Volvox reveal the fate of a haploid sex-determining region after a transition to homothallism.</title>
        <authorList>
            <person name="Yamamoto K."/>
            <person name="Hamaji T."/>
            <person name="Kawai-Toyooka H."/>
            <person name="Matsuzaki R."/>
            <person name="Takahashi F."/>
            <person name="Nishimura Y."/>
            <person name="Kawachi M."/>
            <person name="Noguchi H."/>
            <person name="Minakuchi Y."/>
            <person name="Umen J.G."/>
            <person name="Toyoda A."/>
            <person name="Nozaki H."/>
        </authorList>
    </citation>
    <scope>NUCLEOTIDE SEQUENCE</scope>
    <source>
        <strain evidence="1">NIES-3780</strain>
    </source>
</reference>